<comment type="caution">
    <text evidence="1">The sequence shown here is derived from an EMBL/GenBank/DDBJ whole genome shotgun (WGS) entry which is preliminary data.</text>
</comment>
<gene>
    <name evidence="1" type="ORF">MED15_01180</name>
</gene>
<evidence type="ECO:0000313" key="2">
    <source>
        <dbReference type="Proteomes" id="UP000249045"/>
    </source>
</evidence>
<evidence type="ECO:0000313" key="1">
    <source>
        <dbReference type="EMBL" id="RAO23340.1"/>
    </source>
</evidence>
<organism evidence="1 2">
    <name type="scientific">Micromonospora noduli</name>
    <dbReference type="NCBI Taxonomy" id="709876"/>
    <lineage>
        <taxon>Bacteria</taxon>
        <taxon>Bacillati</taxon>
        <taxon>Actinomycetota</taxon>
        <taxon>Actinomycetes</taxon>
        <taxon>Micromonosporales</taxon>
        <taxon>Micromonosporaceae</taxon>
        <taxon>Micromonospora</taxon>
    </lineage>
</organism>
<accession>A0ABX9D8T2</accession>
<dbReference type="EMBL" id="PYAC01000002">
    <property type="protein sequence ID" value="RAO23340.1"/>
    <property type="molecule type" value="Genomic_DNA"/>
</dbReference>
<dbReference type="Proteomes" id="UP000249045">
    <property type="component" value="Unassembled WGS sequence"/>
</dbReference>
<protein>
    <recommendedName>
        <fullName evidence="3">HNH domain-containing protein</fullName>
    </recommendedName>
</protein>
<name>A0ABX9D8T2_9ACTN</name>
<keyword evidence="2" id="KW-1185">Reference proteome</keyword>
<proteinExistence type="predicted"/>
<evidence type="ECO:0008006" key="3">
    <source>
        <dbReference type="Google" id="ProtNLM"/>
    </source>
</evidence>
<dbReference type="Gene3D" id="1.10.30.50">
    <property type="match status" value="1"/>
</dbReference>
<reference evidence="1 2" key="1">
    <citation type="submission" date="2018-03" db="EMBL/GenBank/DDBJ databases">
        <title>Defining the species Micromonospora saelicesensis and Micromonospora noduli under the framework of genomics.</title>
        <authorList>
            <person name="Riesco R."/>
            <person name="Trujillo M.E."/>
        </authorList>
    </citation>
    <scope>NUCLEOTIDE SEQUENCE [LARGE SCALE GENOMIC DNA]</scope>
    <source>
        <strain evidence="1 2">MED15</strain>
    </source>
</reference>
<sequence length="186" mass="21011">MCGHRDVATLDHFLPKSVYPEYSALSINLVPVCPYCNNEKGNKLGDAAGRRFVHAYYDTLPEMELLVADVTVDSSVFVTFRIDRPSGFADPLIDNLEYHFKELKLGECFESEAFDELTGRAGMFHYQYANNGGEQGLAAMLSVEAVSERRKAGLNSWRVALYNALARNRDFCSSGFRLLSREDWDF</sequence>